<organism evidence="10 11">
    <name type="scientific">Paenibacillus sacheonensis</name>
    <dbReference type="NCBI Taxonomy" id="742054"/>
    <lineage>
        <taxon>Bacteria</taxon>
        <taxon>Bacillati</taxon>
        <taxon>Bacillota</taxon>
        <taxon>Bacilli</taxon>
        <taxon>Bacillales</taxon>
        <taxon>Paenibacillaceae</taxon>
        <taxon>Paenibacillus</taxon>
    </lineage>
</organism>
<sequence>MTTMVSNQLRKGPIMASLLIAAFVALLAQTVLNVALPKMMEDLDVGESTIQWLSNGYMLVNGVLVPISAYLINRFTTRRLFMVASILFAIGTVICALSSGFDVLLAGRLVQACGAGILMPLMTIVILTIFPVEERGKAMGMMGVAMIFAPAVGPTLSGWIVENYDWHVLFYIILPLAILAVVFGAFSMKDVIKTSRPKLDVLSVILSTLGFGGLLYGFSEAGTAGWDSTEVIACLAVGAVSLVLFIVRSILAKLPLLEMRVFKYPMFSLTALINAIITMAMYSGMILLPIFLQNIRHFTPLESGLLLLPGAVLMGIMSPITGMVFDKIGARWLAVIGLIITAVTTYEFSQLEADTTYNHMMLFYTLRMFGMSMLMMPIQTAGLNQLPRRLNAHGSAMSQTLRNVSGALGTAILVTLMTNSAASHAKELTISGHVDPSDKAKMGEIAQQATIYGINHSFVVATWLTVAALVLAFFIRKVSPREDAVQEPVQVATEMQAIPVPAAREAALAPEAAENAARPERQGADDEFRDAIRGFLKTPEPAADNGNFNDKEYRKALLQLQGNAKAEERLEEMSDKAYRETLKKLTGSLKENE</sequence>
<feature type="transmembrane region" description="Helical" evidence="8">
    <location>
        <begin position="404"/>
        <end position="422"/>
    </location>
</feature>
<feature type="transmembrane region" description="Helical" evidence="8">
    <location>
        <begin position="109"/>
        <end position="130"/>
    </location>
</feature>
<keyword evidence="5 8" id="KW-0812">Transmembrane</keyword>
<dbReference type="PANTHER" id="PTHR42718">
    <property type="entry name" value="MAJOR FACILITATOR SUPERFAMILY MULTIDRUG TRANSPORTER MFSC"/>
    <property type="match status" value="1"/>
</dbReference>
<evidence type="ECO:0000259" key="9">
    <source>
        <dbReference type="PROSITE" id="PS50850"/>
    </source>
</evidence>
<dbReference type="RefSeq" id="WP_161701138.1">
    <property type="nucleotide sequence ID" value="NZ_JAAAMU010000011.1"/>
</dbReference>
<comment type="subcellular location">
    <subcellularLocation>
        <location evidence="1">Cell membrane</location>
        <topology evidence="1">Multi-pass membrane protein</topology>
    </subcellularLocation>
</comment>
<feature type="domain" description="Major facilitator superfamily (MFS) profile" evidence="9">
    <location>
        <begin position="14"/>
        <end position="480"/>
    </location>
</feature>
<dbReference type="InterPro" id="IPR036259">
    <property type="entry name" value="MFS_trans_sf"/>
</dbReference>
<gene>
    <name evidence="10" type="ORF">GT003_20075</name>
</gene>
<keyword evidence="7 8" id="KW-0472">Membrane</keyword>
<dbReference type="InterPro" id="IPR011701">
    <property type="entry name" value="MFS"/>
</dbReference>
<comment type="caution">
    <text evidence="10">The sequence shown here is derived from an EMBL/GenBank/DDBJ whole genome shotgun (WGS) entry which is preliminary data.</text>
</comment>
<feature type="transmembrane region" description="Helical" evidence="8">
    <location>
        <begin position="332"/>
        <end position="349"/>
    </location>
</feature>
<dbReference type="AlphaFoldDB" id="A0A7X5C3F2"/>
<feature type="transmembrane region" description="Helical" evidence="8">
    <location>
        <begin position="230"/>
        <end position="251"/>
    </location>
</feature>
<feature type="transmembrane region" description="Helical" evidence="8">
    <location>
        <begin position="142"/>
        <end position="160"/>
    </location>
</feature>
<dbReference type="Gene3D" id="1.20.1250.20">
    <property type="entry name" value="MFS general substrate transporter like domains"/>
    <property type="match status" value="1"/>
</dbReference>
<dbReference type="NCBIfam" id="TIGR00711">
    <property type="entry name" value="efflux_EmrB"/>
    <property type="match status" value="1"/>
</dbReference>
<evidence type="ECO:0000256" key="8">
    <source>
        <dbReference type="SAM" id="Phobius"/>
    </source>
</evidence>
<evidence type="ECO:0000256" key="6">
    <source>
        <dbReference type="ARBA" id="ARBA00022989"/>
    </source>
</evidence>
<feature type="transmembrane region" description="Helical" evidence="8">
    <location>
        <begin position="271"/>
        <end position="292"/>
    </location>
</feature>
<dbReference type="PANTHER" id="PTHR42718:SF9">
    <property type="entry name" value="MAJOR FACILITATOR SUPERFAMILY MULTIDRUG TRANSPORTER MFSC"/>
    <property type="match status" value="1"/>
</dbReference>
<dbReference type="OrthoDB" id="9816041at2"/>
<evidence type="ECO:0000256" key="3">
    <source>
        <dbReference type="ARBA" id="ARBA00022448"/>
    </source>
</evidence>
<feature type="transmembrane region" description="Helical" evidence="8">
    <location>
        <begin position="361"/>
        <end position="383"/>
    </location>
</feature>
<keyword evidence="6 8" id="KW-1133">Transmembrane helix</keyword>
<dbReference type="PRINTS" id="PR01036">
    <property type="entry name" value="TCRTETB"/>
</dbReference>
<feature type="transmembrane region" description="Helical" evidence="8">
    <location>
        <begin position="199"/>
        <end position="218"/>
    </location>
</feature>
<evidence type="ECO:0000313" key="11">
    <source>
        <dbReference type="Proteomes" id="UP000558113"/>
    </source>
</evidence>
<evidence type="ECO:0000256" key="1">
    <source>
        <dbReference type="ARBA" id="ARBA00004651"/>
    </source>
</evidence>
<dbReference type="CDD" id="cd17503">
    <property type="entry name" value="MFS_LmrB_MDR_like"/>
    <property type="match status" value="1"/>
</dbReference>
<feature type="transmembrane region" description="Helical" evidence="8">
    <location>
        <begin position="304"/>
        <end position="325"/>
    </location>
</feature>
<accession>A0A7X5C3F2</accession>
<proteinExistence type="inferred from homology"/>
<feature type="transmembrane region" description="Helical" evidence="8">
    <location>
        <begin position="80"/>
        <end position="103"/>
    </location>
</feature>
<protein>
    <submittedName>
        <fullName evidence="10">DHA2 family efflux MFS transporter permease subunit</fullName>
    </submittedName>
</protein>
<keyword evidence="11" id="KW-1185">Reference proteome</keyword>
<keyword evidence="3" id="KW-0813">Transport</keyword>
<evidence type="ECO:0000256" key="5">
    <source>
        <dbReference type="ARBA" id="ARBA00022692"/>
    </source>
</evidence>
<dbReference type="SUPFAM" id="SSF103473">
    <property type="entry name" value="MFS general substrate transporter"/>
    <property type="match status" value="1"/>
</dbReference>
<dbReference type="InterPro" id="IPR004638">
    <property type="entry name" value="EmrB-like"/>
</dbReference>
<dbReference type="InterPro" id="IPR020846">
    <property type="entry name" value="MFS_dom"/>
</dbReference>
<reference evidence="10 11" key="1">
    <citation type="submission" date="2020-01" db="EMBL/GenBank/DDBJ databases">
        <title>Paenibacillus soybeanensis sp. nov. isolated from the nodules of soybean (Glycine max(L.) Merr).</title>
        <authorList>
            <person name="Wang H."/>
        </authorList>
    </citation>
    <scope>NUCLEOTIDE SEQUENCE [LARGE SCALE GENOMIC DNA]</scope>
    <source>
        <strain evidence="10 11">DSM 23054</strain>
    </source>
</reference>
<evidence type="ECO:0000256" key="7">
    <source>
        <dbReference type="ARBA" id="ARBA00023136"/>
    </source>
</evidence>
<keyword evidence="4" id="KW-1003">Cell membrane</keyword>
<dbReference type="EMBL" id="JAAAMU010000011">
    <property type="protein sequence ID" value="NBC71299.1"/>
    <property type="molecule type" value="Genomic_DNA"/>
</dbReference>
<evidence type="ECO:0000256" key="2">
    <source>
        <dbReference type="ARBA" id="ARBA00008537"/>
    </source>
</evidence>
<dbReference type="Pfam" id="PF07690">
    <property type="entry name" value="MFS_1"/>
    <property type="match status" value="1"/>
</dbReference>
<dbReference type="Gene3D" id="1.20.1720.10">
    <property type="entry name" value="Multidrug resistance protein D"/>
    <property type="match status" value="1"/>
</dbReference>
<evidence type="ECO:0000313" key="10">
    <source>
        <dbReference type="EMBL" id="NBC71299.1"/>
    </source>
</evidence>
<feature type="transmembrane region" description="Helical" evidence="8">
    <location>
        <begin position="166"/>
        <end position="187"/>
    </location>
</feature>
<evidence type="ECO:0000256" key="4">
    <source>
        <dbReference type="ARBA" id="ARBA00022475"/>
    </source>
</evidence>
<dbReference type="Proteomes" id="UP000558113">
    <property type="component" value="Unassembled WGS sequence"/>
</dbReference>
<comment type="similarity">
    <text evidence="2">Belongs to the major facilitator superfamily. EmrB family.</text>
</comment>
<feature type="transmembrane region" description="Helical" evidence="8">
    <location>
        <begin position="451"/>
        <end position="475"/>
    </location>
</feature>
<name>A0A7X5C3F2_9BACL</name>
<dbReference type="GO" id="GO:0022857">
    <property type="term" value="F:transmembrane transporter activity"/>
    <property type="evidence" value="ECO:0007669"/>
    <property type="project" value="InterPro"/>
</dbReference>
<dbReference type="GO" id="GO:0005886">
    <property type="term" value="C:plasma membrane"/>
    <property type="evidence" value="ECO:0007669"/>
    <property type="project" value="UniProtKB-SubCell"/>
</dbReference>
<feature type="transmembrane region" description="Helical" evidence="8">
    <location>
        <begin position="57"/>
        <end position="73"/>
    </location>
</feature>
<dbReference type="PROSITE" id="PS50850">
    <property type="entry name" value="MFS"/>
    <property type="match status" value="1"/>
</dbReference>